<dbReference type="Proteomes" id="UP001556098">
    <property type="component" value="Unassembled WGS sequence"/>
</dbReference>
<dbReference type="InterPro" id="IPR051783">
    <property type="entry name" value="NAD(P)-dependent_oxidoreduct"/>
</dbReference>
<evidence type="ECO:0000313" key="3">
    <source>
        <dbReference type="Proteomes" id="UP001556098"/>
    </source>
</evidence>
<dbReference type="Pfam" id="PF01370">
    <property type="entry name" value="Epimerase"/>
    <property type="match status" value="1"/>
</dbReference>
<dbReference type="Gene3D" id="3.40.50.720">
    <property type="entry name" value="NAD(P)-binding Rossmann-like Domain"/>
    <property type="match status" value="1"/>
</dbReference>
<evidence type="ECO:0000313" key="2">
    <source>
        <dbReference type="EMBL" id="MEW9918909.1"/>
    </source>
</evidence>
<gene>
    <name evidence="2" type="ORF">AB2B41_04810</name>
</gene>
<dbReference type="PANTHER" id="PTHR48079">
    <property type="entry name" value="PROTEIN YEEZ"/>
    <property type="match status" value="1"/>
</dbReference>
<keyword evidence="3" id="KW-1185">Reference proteome</keyword>
<comment type="caution">
    <text evidence="2">The sequence shown here is derived from an EMBL/GenBank/DDBJ whole genome shotgun (WGS) entry which is preliminary data.</text>
</comment>
<sequence length="302" mass="32994">MPTVIVLGAKGRFGRAATTAFADAGWHVRTFARGPNGQNTPQGDHVIGDVRDAAALTVACKGCDVIVNAINPPYEKWSEELPPITRAVIAAARATSATVLLPGNVYNYGADAPNVLTEQTAWRPTTRKGRLRVEMEEAYRRSGVRTIVLRAGDFVEREASGNWFDALIAAKAAKGRTVYPGPLDRVHAWAYLPDAARAAVMLAERREEFGTFEEFGFSGYALTGNELADAIGTALGRQQKVGGLPWPVIRLLALFRAAMYEIYEMRYLWQVPHAIDGRKLTQTLPDFVPTPVEVAMKEVLAP</sequence>
<dbReference type="InterPro" id="IPR036291">
    <property type="entry name" value="NAD(P)-bd_dom_sf"/>
</dbReference>
<feature type="domain" description="NAD-dependent epimerase/dehydratase" evidence="1">
    <location>
        <begin position="4"/>
        <end position="208"/>
    </location>
</feature>
<dbReference type="SUPFAM" id="SSF51735">
    <property type="entry name" value="NAD(P)-binding Rossmann-fold domains"/>
    <property type="match status" value="1"/>
</dbReference>
<dbReference type="PANTHER" id="PTHR48079:SF6">
    <property type="entry name" value="NAD(P)-BINDING DOMAIN-CONTAINING PROTEIN-RELATED"/>
    <property type="match status" value="1"/>
</dbReference>
<organism evidence="2 3">
    <name type="scientific">Sulfitobacter sediminis</name>
    <dbReference type="NCBI Taxonomy" id="3234186"/>
    <lineage>
        <taxon>Bacteria</taxon>
        <taxon>Pseudomonadati</taxon>
        <taxon>Pseudomonadota</taxon>
        <taxon>Alphaproteobacteria</taxon>
        <taxon>Rhodobacterales</taxon>
        <taxon>Roseobacteraceae</taxon>
        <taxon>Sulfitobacter</taxon>
    </lineage>
</organism>
<reference evidence="2 3" key="1">
    <citation type="submission" date="2024-07" db="EMBL/GenBank/DDBJ databases">
        <title>Marimonas sp.nov., isolated from tidal-flat sediment.</title>
        <authorList>
            <person name="Jayan J.N."/>
            <person name="Lee S.S."/>
        </authorList>
    </citation>
    <scope>NUCLEOTIDE SEQUENCE [LARGE SCALE GENOMIC DNA]</scope>
    <source>
        <strain evidence="2 3">MJW-29</strain>
    </source>
</reference>
<dbReference type="InterPro" id="IPR001509">
    <property type="entry name" value="Epimerase_deHydtase"/>
</dbReference>
<dbReference type="EMBL" id="JBFNXX010000003">
    <property type="protein sequence ID" value="MEW9918909.1"/>
    <property type="molecule type" value="Genomic_DNA"/>
</dbReference>
<proteinExistence type="predicted"/>
<name>A0ABV3RKM3_9RHOB</name>
<protein>
    <submittedName>
        <fullName evidence="2">NAD(P)H-binding protein</fullName>
    </submittedName>
</protein>
<evidence type="ECO:0000259" key="1">
    <source>
        <dbReference type="Pfam" id="PF01370"/>
    </source>
</evidence>
<accession>A0ABV3RKM3</accession>
<dbReference type="RefSeq" id="WP_367876614.1">
    <property type="nucleotide sequence ID" value="NZ_JBFNXX010000003.1"/>
</dbReference>